<name>A0ABN9GX15_9NEOB</name>
<protein>
    <submittedName>
        <fullName evidence="1">Uncharacterized protein</fullName>
    </submittedName>
</protein>
<dbReference type="Proteomes" id="UP001162483">
    <property type="component" value="Unassembled WGS sequence"/>
</dbReference>
<gene>
    <name evidence="1" type="ORF">SPARVUS_LOCUS14800606</name>
</gene>
<keyword evidence="2" id="KW-1185">Reference proteome</keyword>
<reference evidence="1" key="1">
    <citation type="submission" date="2023-05" db="EMBL/GenBank/DDBJ databases">
        <authorList>
            <person name="Stuckert A."/>
        </authorList>
    </citation>
    <scope>NUCLEOTIDE SEQUENCE</scope>
</reference>
<sequence length="37" mass="4212">MNLCLLSSRMGLGHCRIWTGSQPSKSKYLTDQKRMIA</sequence>
<accession>A0ABN9GX15</accession>
<organism evidence="1 2">
    <name type="scientific">Staurois parvus</name>
    <dbReference type="NCBI Taxonomy" id="386267"/>
    <lineage>
        <taxon>Eukaryota</taxon>
        <taxon>Metazoa</taxon>
        <taxon>Chordata</taxon>
        <taxon>Craniata</taxon>
        <taxon>Vertebrata</taxon>
        <taxon>Euteleostomi</taxon>
        <taxon>Amphibia</taxon>
        <taxon>Batrachia</taxon>
        <taxon>Anura</taxon>
        <taxon>Neobatrachia</taxon>
        <taxon>Ranoidea</taxon>
        <taxon>Ranidae</taxon>
        <taxon>Staurois</taxon>
    </lineage>
</organism>
<evidence type="ECO:0000313" key="2">
    <source>
        <dbReference type="Proteomes" id="UP001162483"/>
    </source>
</evidence>
<dbReference type="EMBL" id="CATNWA010019391">
    <property type="protein sequence ID" value="CAI9612937.1"/>
    <property type="molecule type" value="Genomic_DNA"/>
</dbReference>
<proteinExistence type="predicted"/>
<evidence type="ECO:0000313" key="1">
    <source>
        <dbReference type="EMBL" id="CAI9612937.1"/>
    </source>
</evidence>
<comment type="caution">
    <text evidence="1">The sequence shown here is derived from an EMBL/GenBank/DDBJ whole genome shotgun (WGS) entry which is preliminary data.</text>
</comment>